<dbReference type="Pfam" id="PF00312">
    <property type="entry name" value="Ribosomal_S15"/>
    <property type="match status" value="1"/>
</dbReference>
<dbReference type="GO" id="GO:0003735">
    <property type="term" value="F:structural constituent of ribosome"/>
    <property type="evidence" value="ECO:0007669"/>
    <property type="project" value="InterPro"/>
</dbReference>
<dbReference type="GO" id="GO:0006412">
    <property type="term" value="P:translation"/>
    <property type="evidence" value="ECO:0007669"/>
    <property type="project" value="InterPro"/>
</dbReference>
<evidence type="ECO:0000313" key="6">
    <source>
        <dbReference type="EMBL" id="ANZ76157.1"/>
    </source>
</evidence>
<dbReference type="AlphaFoldDB" id="A0A1B2JDS4"/>
<evidence type="ECO:0000256" key="2">
    <source>
        <dbReference type="ARBA" id="ARBA00022980"/>
    </source>
</evidence>
<dbReference type="InterPro" id="IPR009068">
    <property type="entry name" value="uS15_NS1_RNA-bd_sf"/>
</dbReference>
<keyword evidence="5" id="KW-0175">Coiled coil</keyword>
<dbReference type="EMBL" id="CP014585">
    <property type="protein sequence ID" value="ANZ76157.1"/>
    <property type="molecule type" value="Genomic_DNA"/>
</dbReference>
<dbReference type="InterPro" id="IPR005290">
    <property type="entry name" value="Ribosomal_uS15_bac-type"/>
</dbReference>
<dbReference type="PANTHER" id="PTHR23321">
    <property type="entry name" value="RIBOSOMAL PROTEIN S15, BACTERIAL AND ORGANELLAR"/>
    <property type="match status" value="1"/>
</dbReference>
<protein>
    <submittedName>
        <fullName evidence="6">BA75_02797T0</fullName>
    </submittedName>
</protein>
<accession>A0A1B2JDS4</accession>
<evidence type="ECO:0000313" key="7">
    <source>
        <dbReference type="Proteomes" id="UP000094565"/>
    </source>
</evidence>
<name>A0A1B2JDS4_PICPA</name>
<evidence type="ECO:0000256" key="4">
    <source>
        <dbReference type="RuleBase" id="RU003919"/>
    </source>
</evidence>
<dbReference type="OrthoDB" id="441444at2759"/>
<reference evidence="6 7" key="1">
    <citation type="submission" date="2016-02" db="EMBL/GenBank/DDBJ databases">
        <title>Comparative genomic and transcriptomic foundation for Pichia pastoris.</title>
        <authorList>
            <person name="Love K.R."/>
            <person name="Shah K.A."/>
            <person name="Whittaker C.A."/>
            <person name="Wu J."/>
            <person name="Bartlett M.C."/>
            <person name="Ma D."/>
            <person name="Leeson R.L."/>
            <person name="Priest M."/>
            <person name="Young S.K."/>
            <person name="Love J.C."/>
        </authorList>
    </citation>
    <scope>NUCLEOTIDE SEQUENCE [LARGE SCALE GENOMIC DNA]</scope>
    <source>
        <strain evidence="6 7">ATCC 28485</strain>
    </source>
</reference>
<dbReference type="SUPFAM" id="SSF47060">
    <property type="entry name" value="S15/NS1 RNA-binding domain"/>
    <property type="match status" value="1"/>
</dbReference>
<keyword evidence="3 4" id="KW-0687">Ribonucleoprotein</keyword>
<dbReference type="Proteomes" id="UP000094565">
    <property type="component" value="Chromosome 2"/>
</dbReference>
<dbReference type="Gene3D" id="1.10.287.10">
    <property type="entry name" value="S15/NS1, RNA-binding"/>
    <property type="match status" value="1"/>
</dbReference>
<dbReference type="GO" id="GO:1990904">
    <property type="term" value="C:ribonucleoprotein complex"/>
    <property type="evidence" value="ECO:0007669"/>
    <property type="project" value="UniProtKB-KW"/>
</dbReference>
<sequence>MSLLNRLTLFRPIMSVSAQRMTFATSSVAFKFHVLSKAQRKIKSETKKKQNRARQLAKLDALEKVDPVLGRADNPFITRIRAEVTEKDVLGKGYDFEEVEKLIYGINQARLSKLENDYVRSISNSQTETIKEVVIRVLSMRNSNNQDRKNLAVAFARKEFERFPGDTGSSEVQAAVQTLKLYFLMEHIRQNPKDLDKIRNARMLAQQRQRILRYLKRDNPERYFWAIRKLGLTDEAVHMEFNFDKRYMQEYEIWPGRVLVKESKKQIEEKRRERRKAKKAMRLAIIQDGVGESASKTV</sequence>
<evidence type="ECO:0000256" key="1">
    <source>
        <dbReference type="ARBA" id="ARBA00008434"/>
    </source>
</evidence>
<dbReference type="GO" id="GO:0005737">
    <property type="term" value="C:cytoplasm"/>
    <property type="evidence" value="ECO:0007669"/>
    <property type="project" value="UniProtKB-ARBA"/>
</dbReference>
<dbReference type="CDD" id="cd00353">
    <property type="entry name" value="Ribosomal_S15p_S13e"/>
    <property type="match status" value="1"/>
</dbReference>
<dbReference type="SMART" id="SM01387">
    <property type="entry name" value="Ribosomal_S15"/>
    <property type="match status" value="1"/>
</dbReference>
<comment type="similarity">
    <text evidence="1 4">Belongs to the universal ribosomal protein uS15 family.</text>
</comment>
<evidence type="ECO:0000256" key="3">
    <source>
        <dbReference type="ARBA" id="ARBA00023274"/>
    </source>
</evidence>
<keyword evidence="2 4" id="KW-0689">Ribosomal protein</keyword>
<dbReference type="InterPro" id="IPR000589">
    <property type="entry name" value="Ribosomal_uS15"/>
</dbReference>
<organism evidence="6 7">
    <name type="scientific">Komagataella pastoris</name>
    <name type="common">Yeast</name>
    <name type="synonym">Pichia pastoris</name>
    <dbReference type="NCBI Taxonomy" id="4922"/>
    <lineage>
        <taxon>Eukaryota</taxon>
        <taxon>Fungi</taxon>
        <taxon>Dikarya</taxon>
        <taxon>Ascomycota</taxon>
        <taxon>Saccharomycotina</taxon>
        <taxon>Pichiomycetes</taxon>
        <taxon>Pichiales</taxon>
        <taxon>Pichiaceae</taxon>
        <taxon>Komagataella</taxon>
    </lineage>
</organism>
<dbReference type="PANTHER" id="PTHR23321:SF26">
    <property type="entry name" value="SMALL RIBOSOMAL SUBUNIT PROTEIN US15M"/>
    <property type="match status" value="1"/>
</dbReference>
<proteinExistence type="inferred from homology"/>
<feature type="coiled-coil region" evidence="5">
    <location>
        <begin position="260"/>
        <end position="287"/>
    </location>
</feature>
<dbReference type="HAMAP" id="MF_01343_B">
    <property type="entry name" value="Ribosomal_uS15_B"/>
    <property type="match status" value="1"/>
</dbReference>
<keyword evidence="7" id="KW-1185">Reference proteome</keyword>
<dbReference type="GO" id="GO:0005840">
    <property type="term" value="C:ribosome"/>
    <property type="evidence" value="ECO:0007669"/>
    <property type="project" value="UniProtKB-KW"/>
</dbReference>
<evidence type="ECO:0000256" key="5">
    <source>
        <dbReference type="SAM" id="Coils"/>
    </source>
</evidence>
<gene>
    <name evidence="6" type="primary">MRPS28</name>
    <name evidence="6" type="ORF">ATY40_BA7502797</name>
</gene>